<dbReference type="EMBL" id="LT629791">
    <property type="protein sequence ID" value="SDU42173.1"/>
    <property type="molecule type" value="Genomic_DNA"/>
</dbReference>
<keyword evidence="2" id="KW-1133">Transmembrane helix</keyword>
<name>A0A1H2IDL8_9ACTN</name>
<dbReference type="Proteomes" id="UP000182977">
    <property type="component" value="Chromosome I"/>
</dbReference>
<dbReference type="STRING" id="419479.SAMN04488563_1631"/>
<protein>
    <submittedName>
        <fullName evidence="3">Uncharacterized protein</fullName>
    </submittedName>
</protein>
<evidence type="ECO:0000313" key="3">
    <source>
        <dbReference type="EMBL" id="SDU42173.1"/>
    </source>
</evidence>
<evidence type="ECO:0000256" key="1">
    <source>
        <dbReference type="SAM" id="MobiDB-lite"/>
    </source>
</evidence>
<dbReference type="AlphaFoldDB" id="A0A1H2IDL8"/>
<sequence length="164" mass="17784">MDTDTLWQILAVAGFAAALLAFGALCGWALYRNGRRDEAIARDEDEAWWDTTVRRAPDVEPTPPDLAVVAGVTPLPRREPGATRVGGWLPPLDDPRVTRYPDQPAAQVKKRSCRECGCTDDDACEGGCSWVEPDLCSTCGGPADRDETDVKTASVKTLKVTVPR</sequence>
<feature type="region of interest" description="Disordered" evidence="1">
    <location>
        <begin position="77"/>
        <end position="100"/>
    </location>
</feature>
<evidence type="ECO:0000313" key="4">
    <source>
        <dbReference type="Proteomes" id="UP000182977"/>
    </source>
</evidence>
<keyword evidence="2" id="KW-0812">Transmembrane</keyword>
<organism evidence="3 4">
    <name type="scientific">Jiangella alkaliphila</name>
    <dbReference type="NCBI Taxonomy" id="419479"/>
    <lineage>
        <taxon>Bacteria</taxon>
        <taxon>Bacillati</taxon>
        <taxon>Actinomycetota</taxon>
        <taxon>Actinomycetes</taxon>
        <taxon>Jiangellales</taxon>
        <taxon>Jiangellaceae</taxon>
        <taxon>Jiangella</taxon>
    </lineage>
</organism>
<gene>
    <name evidence="3" type="ORF">SAMN04488563_1631</name>
</gene>
<dbReference type="RefSeq" id="WP_046771248.1">
    <property type="nucleotide sequence ID" value="NZ_LBMC01000040.1"/>
</dbReference>
<feature type="transmembrane region" description="Helical" evidence="2">
    <location>
        <begin position="6"/>
        <end position="31"/>
    </location>
</feature>
<evidence type="ECO:0000256" key="2">
    <source>
        <dbReference type="SAM" id="Phobius"/>
    </source>
</evidence>
<keyword evidence="2" id="KW-0472">Membrane</keyword>
<proteinExistence type="predicted"/>
<dbReference type="OrthoDB" id="3527264at2"/>
<accession>A0A1H2IDL8</accession>
<reference evidence="4" key="1">
    <citation type="submission" date="2016-10" db="EMBL/GenBank/DDBJ databases">
        <authorList>
            <person name="Varghese N."/>
            <person name="Submissions S."/>
        </authorList>
    </citation>
    <scope>NUCLEOTIDE SEQUENCE [LARGE SCALE GENOMIC DNA]</scope>
    <source>
        <strain evidence="4">DSM 45079</strain>
    </source>
</reference>
<keyword evidence="4" id="KW-1185">Reference proteome</keyword>